<organism evidence="16 17">
    <name type="scientific">Stachybotrys chartarum (strain CBS 109288 / IBT 7711)</name>
    <name type="common">Toxic black mold</name>
    <name type="synonym">Stilbospora chartarum</name>
    <dbReference type="NCBI Taxonomy" id="1280523"/>
    <lineage>
        <taxon>Eukaryota</taxon>
        <taxon>Fungi</taxon>
        <taxon>Dikarya</taxon>
        <taxon>Ascomycota</taxon>
        <taxon>Pezizomycotina</taxon>
        <taxon>Sordariomycetes</taxon>
        <taxon>Hypocreomycetidae</taxon>
        <taxon>Hypocreales</taxon>
        <taxon>Stachybotryaceae</taxon>
        <taxon>Stachybotrys</taxon>
    </lineage>
</organism>
<sequence length="1545" mass="171993">MFSISTAPAKQSVADTITVLSGRLSSATLLEDRRAAILGLRSFAKDYPASVSSGALRSLIGSLANDGEDVDTVKVVLETLLMLFSPNENSPEASDEIALWLADEFTQRQENITLLLDFLETADFYSRLYSLQLLSAILSARTERTEECVFTAPLGISRLVAVLDDQREAIRNEGVSLLTYLTPTSTEIQKLVAFENAFERVFGIVEADGGLAEGGRAVEDCFILLANLLRHNTSNQSLFRESGCISKLADLLGRLLKAYDEETEISTWAQAQRNRNLYAFLAVARLFLTPGSVTTPQNQTAFWKHGLAYQVLQLAFDREVQVNIKAEALAACGDIIRDNASLQENFAQFMVPAPLENAPPTEKANGTAKVYVIDGLLDLTLNLQDLASFDVRFAACECLKAYLSNHTEVRQHFLGRAIEGHRSGRDEASNILTVLLRPSDDNVDPYRPWFAATIAFHLLYEHPAAKAQALALTEGDADHGEEVVTSIQTVAAHLTTGLRRDDDPRVTVGYLTLLLGWLFEDLDAVNDFLSEGSNVQSLILAALQPGSAGGEIVQGLCTMLLGVAYEFSTKDSPIPRASLHSIILSRLSRDTYLDRLSKLRSHPLMRDFEVTSQKLDPSLGQLPDVFFDATFVNFFKDNYSRIVRAIDREPGLEIPILNGFQKGISRDLVDSLRGQVAEHAQEIQTLETRLAQEQAEHRRDNEEAAAELNKLRTSMEGLQRAHEAESRKRKDEANNELRELKMKMDGLRGSHDAALRKQREEAAAEVQQLKNALQGLERLHDAETRKLQSQHAVKIAEHEKQLAQVRKTLEMETERIQRRTVAEAADLKATISRLEVDLMKMNKSKTQELQALREEHSKQCADLSATIKKLEGEAKKFEAQAAQAKTNTQELETQLEQAEKRRQELEAQVEKTHVAIDEERQKSRKAQTDLTEATKAKAATQSELDDLLMVFGDLEEKVAKYKARLKELGEEVSEGEDDEDDEDDSEHIASIRAQHIHAGIPRFPFHSQSRQAMSDLSTSSSSEGGEGEWLDVDSDSEPLTFASLFDPSLTFPSAAAMLAHTCEAHGFDLQAVVRRLDLDFHGAVRLINFVRRRAGEGQAVAERDVRAEDFAGDEFLKPALDNDALLFSLDEVLQGAVEAADEADAALKRRNRELEEQLEALRNQFDSYRLVAQETLDRRWGDDAEPQGARAGAAPAPAKRTTHDYYFESYAQYDIHETMLKDSVRTDAYRDFIYGNKHLFKDKVVLDIGCGTGILSMFCAKAGASRVIAVDRSDIIVKAQENIFNNGLSSVITCVRGAIEDVVLPVAEVDVIVSEWMGYCLLYEAMLPSVLYARDRYLRKDTGIMAPSSATLWVAPLADPAFTADHIDFWRDVYGFDMKAMQEGIYEDVRIQTMPKAAVCGEPFPFRVLDLRTVKAQDLVFTAQWKSTLTRDVDRLDGFLIWFDNFFDMSPTDPVPDAHTTPETWAKKNPGSVAFSTGPFGTETHWKQGTLLVPADKSKDALASGTQVEGDITYAALKENERALTISGSWTVAGHEKQSYEWSLK</sequence>
<dbReference type="InterPro" id="IPR024095">
    <property type="entry name" value="Vesicle_P115"/>
</dbReference>
<feature type="domain" description="Protein arginine N-methyltransferase" evidence="15">
    <location>
        <begin position="1349"/>
        <end position="1532"/>
    </location>
</feature>
<dbReference type="PANTHER" id="PTHR10013:SF0">
    <property type="entry name" value="GENERAL VESICULAR TRANSPORT FACTOR P115"/>
    <property type="match status" value="1"/>
</dbReference>
<evidence type="ECO:0000256" key="7">
    <source>
        <dbReference type="ARBA" id="ARBA00023054"/>
    </source>
</evidence>
<keyword evidence="6" id="KW-0333">Golgi apparatus</keyword>
<dbReference type="Gene3D" id="1.25.10.10">
    <property type="entry name" value="Leucine-rich Repeat Variant"/>
    <property type="match status" value="1"/>
</dbReference>
<dbReference type="EC" id="2.1.1.319" evidence="2"/>
<evidence type="ECO:0000256" key="11">
    <source>
        <dbReference type="SAM" id="Coils"/>
    </source>
</evidence>
<evidence type="ECO:0000256" key="6">
    <source>
        <dbReference type="ARBA" id="ARBA00023034"/>
    </source>
</evidence>
<dbReference type="PROSITE" id="PS51678">
    <property type="entry name" value="SAM_MT_PRMT"/>
    <property type="match status" value="1"/>
</dbReference>
<evidence type="ECO:0000259" key="15">
    <source>
        <dbReference type="Pfam" id="PF22528"/>
    </source>
</evidence>
<feature type="region of interest" description="Disordered" evidence="12">
    <location>
        <begin position="1008"/>
        <end position="1032"/>
    </location>
</feature>
<dbReference type="GO" id="GO:0048280">
    <property type="term" value="P:vesicle fusion with Golgi apparatus"/>
    <property type="evidence" value="ECO:0007669"/>
    <property type="project" value="InterPro"/>
</dbReference>
<dbReference type="InterPro" id="IPR025799">
    <property type="entry name" value="Arg_MeTrfase"/>
</dbReference>
<dbReference type="FunFam" id="1.25.10.10:FF:000296">
    <property type="entry name" value="Related to transport protein USO1"/>
    <property type="match status" value="1"/>
</dbReference>
<dbReference type="GO" id="GO:0012507">
    <property type="term" value="C:ER to Golgi transport vesicle membrane"/>
    <property type="evidence" value="ECO:0007669"/>
    <property type="project" value="TreeGrafter"/>
</dbReference>
<dbReference type="GO" id="GO:0006886">
    <property type="term" value="P:intracellular protein transport"/>
    <property type="evidence" value="ECO:0007669"/>
    <property type="project" value="InterPro"/>
</dbReference>
<dbReference type="GO" id="GO:0035242">
    <property type="term" value="F:protein-arginine omega-N asymmetric methyltransferase activity"/>
    <property type="evidence" value="ECO:0007669"/>
    <property type="project" value="UniProtKB-EC"/>
</dbReference>
<dbReference type="SUPFAM" id="SSF53335">
    <property type="entry name" value="S-adenosyl-L-methionine-dependent methyltransferases"/>
    <property type="match status" value="1"/>
</dbReference>
<feature type="domain" description="Vesicle tethering protein Uso1/P115-like head" evidence="13">
    <location>
        <begin position="339"/>
        <end position="646"/>
    </location>
</feature>
<dbReference type="GO" id="GO:0006888">
    <property type="term" value="P:endoplasmic reticulum to Golgi vesicle-mediated transport"/>
    <property type="evidence" value="ECO:0007669"/>
    <property type="project" value="TreeGrafter"/>
</dbReference>
<dbReference type="CDD" id="cd02440">
    <property type="entry name" value="AdoMet_MTases"/>
    <property type="match status" value="1"/>
</dbReference>
<dbReference type="InterPro" id="IPR006953">
    <property type="entry name" value="Vesicle_Uso1_P115_head"/>
</dbReference>
<evidence type="ECO:0000256" key="10">
    <source>
        <dbReference type="PROSITE-ProRule" id="PRU01015"/>
    </source>
</evidence>
<evidence type="ECO:0000256" key="2">
    <source>
        <dbReference type="ARBA" id="ARBA00011925"/>
    </source>
</evidence>
<evidence type="ECO:0000259" key="14">
    <source>
        <dbReference type="Pfam" id="PF04871"/>
    </source>
</evidence>
<dbReference type="SUPFAM" id="SSF48371">
    <property type="entry name" value="ARM repeat"/>
    <property type="match status" value="1"/>
</dbReference>
<evidence type="ECO:0000256" key="5">
    <source>
        <dbReference type="ARBA" id="ARBA00022691"/>
    </source>
</evidence>
<dbReference type="GO" id="GO:0032259">
    <property type="term" value="P:methylation"/>
    <property type="evidence" value="ECO:0007669"/>
    <property type="project" value="UniProtKB-KW"/>
</dbReference>
<dbReference type="SUPFAM" id="SSF57667">
    <property type="entry name" value="beta-beta-alpha zinc fingers"/>
    <property type="match status" value="1"/>
</dbReference>
<comment type="catalytic activity">
    <reaction evidence="8">
        <text>L-arginyl-[protein] + 2 S-adenosyl-L-methionine = N(omega),N(omega)-dimethyl-L-arginyl-[protein] + 2 S-adenosyl-L-homocysteine + 2 H(+)</text>
        <dbReference type="Rhea" id="RHEA:48096"/>
        <dbReference type="Rhea" id="RHEA-COMP:10532"/>
        <dbReference type="Rhea" id="RHEA-COMP:11991"/>
        <dbReference type="ChEBI" id="CHEBI:15378"/>
        <dbReference type="ChEBI" id="CHEBI:29965"/>
        <dbReference type="ChEBI" id="CHEBI:57856"/>
        <dbReference type="ChEBI" id="CHEBI:59789"/>
        <dbReference type="ChEBI" id="CHEBI:61897"/>
        <dbReference type="EC" id="2.1.1.319"/>
    </reaction>
    <physiologicalReaction direction="left-to-right" evidence="8">
        <dbReference type="Rhea" id="RHEA:48097"/>
    </physiologicalReaction>
</comment>
<comment type="subcellular location">
    <subcellularLocation>
        <location evidence="1">Golgi apparatus</location>
    </subcellularLocation>
</comment>
<dbReference type="InterPro" id="IPR055135">
    <property type="entry name" value="PRMT_dom"/>
</dbReference>
<feature type="compositionally biased region" description="Polar residues" evidence="12">
    <location>
        <begin position="1008"/>
        <end position="1018"/>
    </location>
</feature>
<comment type="catalytic activity">
    <reaction evidence="9">
        <text>L-arginyl-[protein] + S-adenosyl-L-methionine = N(omega)-methyl-L-arginyl-[protein] + S-adenosyl-L-homocysteine + H(+)</text>
        <dbReference type="Rhea" id="RHEA:48100"/>
        <dbReference type="Rhea" id="RHEA-COMP:10532"/>
        <dbReference type="Rhea" id="RHEA-COMP:11990"/>
        <dbReference type="ChEBI" id="CHEBI:15378"/>
        <dbReference type="ChEBI" id="CHEBI:29965"/>
        <dbReference type="ChEBI" id="CHEBI:57856"/>
        <dbReference type="ChEBI" id="CHEBI:59789"/>
        <dbReference type="ChEBI" id="CHEBI:65280"/>
    </reaction>
    <physiologicalReaction direction="left-to-right" evidence="9">
        <dbReference type="Rhea" id="RHEA:48101"/>
    </physiologicalReaction>
</comment>
<dbReference type="OrthoDB" id="198977at2759"/>
<feature type="compositionally biased region" description="Basic and acidic residues" evidence="12">
    <location>
        <begin position="719"/>
        <end position="734"/>
    </location>
</feature>
<dbReference type="GO" id="GO:0005795">
    <property type="term" value="C:Golgi stack"/>
    <property type="evidence" value="ECO:0007669"/>
    <property type="project" value="TreeGrafter"/>
</dbReference>
<dbReference type="PANTHER" id="PTHR10013">
    <property type="entry name" value="GENERAL VESICULAR TRANSPORT FACTOR P115"/>
    <property type="match status" value="1"/>
</dbReference>
<keyword evidence="7 11" id="KW-0175">Coiled coil</keyword>
<dbReference type="Pfam" id="PF04869">
    <property type="entry name" value="Uso1_p115_head"/>
    <property type="match status" value="1"/>
</dbReference>
<dbReference type="GO" id="GO:0048211">
    <property type="term" value="P:Golgi vesicle docking"/>
    <property type="evidence" value="ECO:0007669"/>
    <property type="project" value="TreeGrafter"/>
</dbReference>
<keyword evidence="4 10" id="KW-0808">Transferase</keyword>
<evidence type="ECO:0000256" key="1">
    <source>
        <dbReference type="ARBA" id="ARBA00004555"/>
    </source>
</evidence>
<dbReference type="EMBL" id="KL648525">
    <property type="protein sequence ID" value="KEY69487.1"/>
    <property type="molecule type" value="Genomic_DNA"/>
</dbReference>
<dbReference type="Pfam" id="PF04871">
    <property type="entry name" value="Uso1_p115_C"/>
    <property type="match status" value="1"/>
</dbReference>
<dbReference type="Proteomes" id="UP000028045">
    <property type="component" value="Unassembled WGS sequence"/>
</dbReference>
<dbReference type="Pfam" id="PF22528">
    <property type="entry name" value="PRMT_C"/>
    <property type="match status" value="1"/>
</dbReference>
<keyword evidence="3 10" id="KW-0489">Methyltransferase</keyword>
<dbReference type="InterPro" id="IPR036236">
    <property type="entry name" value="Znf_C2H2_sf"/>
</dbReference>
<dbReference type="Pfam" id="PF06325">
    <property type="entry name" value="PrmA"/>
    <property type="match status" value="1"/>
</dbReference>
<evidence type="ECO:0000256" key="3">
    <source>
        <dbReference type="ARBA" id="ARBA00022603"/>
    </source>
</evidence>
<gene>
    <name evidence="16" type="ORF">S7711_02025</name>
</gene>
<evidence type="ECO:0000256" key="8">
    <source>
        <dbReference type="ARBA" id="ARBA00047384"/>
    </source>
</evidence>
<evidence type="ECO:0000313" key="17">
    <source>
        <dbReference type="Proteomes" id="UP000028045"/>
    </source>
</evidence>
<evidence type="ECO:0000256" key="12">
    <source>
        <dbReference type="SAM" id="MobiDB-lite"/>
    </source>
</evidence>
<dbReference type="GO" id="GO:0005783">
    <property type="term" value="C:endoplasmic reticulum"/>
    <property type="evidence" value="ECO:0007669"/>
    <property type="project" value="TreeGrafter"/>
</dbReference>
<name>A0A084AW08_STACB</name>
<dbReference type="InterPro" id="IPR029063">
    <property type="entry name" value="SAM-dependent_MTases_sf"/>
</dbReference>
<dbReference type="HOGENOM" id="CLU_003923_0_0_1"/>
<proteinExistence type="predicted"/>
<evidence type="ECO:0000256" key="4">
    <source>
        <dbReference type="ARBA" id="ARBA00022679"/>
    </source>
</evidence>
<keyword evidence="17" id="KW-1185">Reference proteome</keyword>
<protein>
    <recommendedName>
        <fullName evidence="2">type I protein arginine methyltransferase</fullName>
        <ecNumber evidence="2">2.1.1.319</ecNumber>
    </recommendedName>
</protein>
<accession>A0A084AW08</accession>
<dbReference type="InterPro" id="IPR011989">
    <property type="entry name" value="ARM-like"/>
</dbReference>
<dbReference type="Gene3D" id="1.10.287.1490">
    <property type="match status" value="1"/>
</dbReference>
<feature type="region of interest" description="Disordered" evidence="12">
    <location>
        <begin position="714"/>
        <end position="734"/>
    </location>
</feature>
<dbReference type="Gene3D" id="2.70.160.11">
    <property type="entry name" value="Hnrnp arginine n-methyltransferase1"/>
    <property type="match status" value="1"/>
</dbReference>
<dbReference type="GO" id="GO:0000139">
    <property type="term" value="C:Golgi membrane"/>
    <property type="evidence" value="ECO:0007669"/>
    <property type="project" value="InterPro"/>
</dbReference>
<reference evidence="16 17" key="1">
    <citation type="journal article" date="2014" name="BMC Genomics">
        <title>Comparative genome sequencing reveals chemotype-specific gene clusters in the toxigenic black mold Stachybotrys.</title>
        <authorList>
            <person name="Semeiks J."/>
            <person name="Borek D."/>
            <person name="Otwinowski Z."/>
            <person name="Grishin N.V."/>
        </authorList>
    </citation>
    <scope>NUCLEOTIDE SEQUENCE [LARGE SCALE GENOMIC DNA]</scope>
    <source>
        <strain evidence="17">CBS 109288 / IBT 7711</strain>
    </source>
</reference>
<dbReference type="Gene3D" id="3.40.50.150">
    <property type="entry name" value="Vaccinia Virus protein VP39"/>
    <property type="match status" value="1"/>
</dbReference>
<feature type="coiled-coil region" evidence="11">
    <location>
        <begin position="1137"/>
        <end position="1171"/>
    </location>
</feature>
<evidence type="ECO:0000259" key="13">
    <source>
        <dbReference type="Pfam" id="PF04869"/>
    </source>
</evidence>
<dbReference type="InterPro" id="IPR006955">
    <property type="entry name" value="Uso1_p115_C"/>
</dbReference>
<evidence type="ECO:0000256" key="9">
    <source>
        <dbReference type="ARBA" id="ARBA00049303"/>
    </source>
</evidence>
<dbReference type="InterPro" id="IPR016024">
    <property type="entry name" value="ARM-type_fold"/>
</dbReference>
<feature type="domain" description="Uso1/p115-like vesicle tethering protein C-terminal" evidence="14">
    <location>
        <begin position="867"/>
        <end position="986"/>
    </location>
</feature>
<dbReference type="FunFam" id="3.40.50.150:FF:000003">
    <property type="entry name" value="Blast:Protein arginine N-methyltransferase 1"/>
    <property type="match status" value="1"/>
</dbReference>
<dbReference type="FunFam" id="2.70.160.11:FF:000016">
    <property type="entry name" value="Protein arginine methyltransferase RmtB"/>
    <property type="match status" value="1"/>
</dbReference>
<evidence type="ECO:0000313" key="16">
    <source>
        <dbReference type="EMBL" id="KEY69487.1"/>
    </source>
</evidence>
<keyword evidence="5 10" id="KW-0949">S-adenosyl-L-methionine</keyword>